<feature type="transmembrane region" description="Helical" evidence="1">
    <location>
        <begin position="36"/>
        <end position="56"/>
    </location>
</feature>
<comment type="caution">
    <text evidence="2">The sequence shown here is derived from an EMBL/GenBank/DDBJ whole genome shotgun (WGS) entry which is preliminary data.</text>
</comment>
<accession>A0AAE4C909</accession>
<evidence type="ECO:0000256" key="1">
    <source>
        <dbReference type="SAM" id="Phobius"/>
    </source>
</evidence>
<proteinExistence type="predicted"/>
<evidence type="ECO:0000313" key="3">
    <source>
        <dbReference type="Proteomes" id="UP001183643"/>
    </source>
</evidence>
<keyword evidence="1" id="KW-1133">Transmembrane helix</keyword>
<evidence type="ECO:0000313" key="2">
    <source>
        <dbReference type="EMBL" id="MDR7275217.1"/>
    </source>
</evidence>
<dbReference type="AlphaFoldDB" id="A0AAE4C909"/>
<organism evidence="2 3">
    <name type="scientific">Catenuloplanes atrovinosus</name>
    <dbReference type="NCBI Taxonomy" id="137266"/>
    <lineage>
        <taxon>Bacteria</taxon>
        <taxon>Bacillati</taxon>
        <taxon>Actinomycetota</taxon>
        <taxon>Actinomycetes</taxon>
        <taxon>Micromonosporales</taxon>
        <taxon>Micromonosporaceae</taxon>
        <taxon>Catenuloplanes</taxon>
    </lineage>
</organism>
<protein>
    <submittedName>
        <fullName evidence="2">Uncharacterized protein</fullName>
    </submittedName>
</protein>
<feature type="transmembrane region" description="Helical" evidence="1">
    <location>
        <begin position="7"/>
        <end position="24"/>
    </location>
</feature>
<keyword evidence="3" id="KW-1185">Reference proteome</keyword>
<keyword evidence="1" id="KW-0472">Membrane</keyword>
<gene>
    <name evidence="2" type="ORF">J2S41_001995</name>
</gene>
<name>A0AAE4C909_9ACTN</name>
<sequence>MDGKRWALVALVVAETLFIGYLIAEAFRADAAWRPWYLIGAGGLSLLTGAIVWSRIGRRRS</sequence>
<keyword evidence="1" id="KW-0812">Transmembrane</keyword>
<dbReference type="EMBL" id="JAVDYB010000001">
    <property type="protein sequence ID" value="MDR7275217.1"/>
    <property type="molecule type" value="Genomic_DNA"/>
</dbReference>
<reference evidence="2" key="1">
    <citation type="submission" date="2023-07" db="EMBL/GenBank/DDBJ databases">
        <title>Sequencing the genomes of 1000 actinobacteria strains.</title>
        <authorList>
            <person name="Klenk H.-P."/>
        </authorList>
    </citation>
    <scope>NUCLEOTIDE SEQUENCE</scope>
    <source>
        <strain evidence="2">DSM 44707</strain>
    </source>
</reference>
<dbReference type="RefSeq" id="WP_310365908.1">
    <property type="nucleotide sequence ID" value="NZ_JAVDYB010000001.1"/>
</dbReference>
<dbReference type="Proteomes" id="UP001183643">
    <property type="component" value="Unassembled WGS sequence"/>
</dbReference>